<comment type="similarity">
    <text evidence="9">Belongs to the HSF family.</text>
</comment>
<keyword evidence="8" id="KW-0539">Nucleus</keyword>
<evidence type="ECO:0000256" key="4">
    <source>
        <dbReference type="ARBA" id="ARBA00023015"/>
    </source>
</evidence>
<dbReference type="SMART" id="SM00415">
    <property type="entry name" value="HSF"/>
    <property type="match status" value="1"/>
</dbReference>
<keyword evidence="7" id="KW-0804">Transcription</keyword>
<dbReference type="HOGENOM" id="CLU_840322_0_0_1"/>
<evidence type="ECO:0000256" key="3">
    <source>
        <dbReference type="ARBA" id="ARBA00022553"/>
    </source>
</evidence>
<dbReference type="InterPro" id="IPR036388">
    <property type="entry name" value="WH-like_DNA-bd_sf"/>
</dbReference>
<organism evidence="12">
    <name type="scientific">Arabidopsis lyrata subsp. lyrata</name>
    <name type="common">Lyre-leaved rock-cress</name>
    <dbReference type="NCBI Taxonomy" id="81972"/>
    <lineage>
        <taxon>Eukaryota</taxon>
        <taxon>Viridiplantae</taxon>
        <taxon>Streptophyta</taxon>
        <taxon>Embryophyta</taxon>
        <taxon>Tracheophyta</taxon>
        <taxon>Spermatophyta</taxon>
        <taxon>Magnoliopsida</taxon>
        <taxon>eudicotyledons</taxon>
        <taxon>Gunneridae</taxon>
        <taxon>Pentapetalae</taxon>
        <taxon>rosids</taxon>
        <taxon>malvids</taxon>
        <taxon>Brassicales</taxon>
        <taxon>Brassicaceae</taxon>
        <taxon>Camelineae</taxon>
        <taxon>Arabidopsis</taxon>
    </lineage>
</organism>
<evidence type="ECO:0000256" key="8">
    <source>
        <dbReference type="ARBA" id="ARBA00023242"/>
    </source>
</evidence>
<dbReference type="SUPFAM" id="SSF46785">
    <property type="entry name" value="Winged helix' DNA-binding domain"/>
    <property type="match status" value="1"/>
</dbReference>
<dbReference type="GO" id="GO:0034605">
    <property type="term" value="P:cellular response to heat"/>
    <property type="evidence" value="ECO:0007669"/>
    <property type="project" value="TreeGrafter"/>
</dbReference>
<sequence length="325" mass="37708">MTAIPNVIDIESSSSLCQETVSPSVVETAKLDHVVSLIKEEEDDVVSLGFWKLHEIGLITPFLRKTFEIVEDTVTDPVVSWSLTRKSFIIWDSYDFSENLLPKYFKHKNFSSFLRQLNSYGFKKVDSDRWEFANEGFQGGKKYLLKNIKRRSKSTKCNKEASTTTTTTTETEVELLKEEQSPMRSEMLKLKQQQEESQHQMVTVQEKIHGVESEQQHMLSFFAKLVKDQRFVERLLKKRKMKQQRELQAAEFVKKLKLLQDQETQNNLLDVENHLVIREFMAMAATQHNPKPDILMNNESGNRRCQLNTEDLLVDGGSMEAKHVT</sequence>
<evidence type="ECO:0000256" key="5">
    <source>
        <dbReference type="ARBA" id="ARBA00023016"/>
    </source>
</evidence>
<dbReference type="PRINTS" id="PR00056">
    <property type="entry name" value="HSFDOMAIN"/>
</dbReference>
<proteinExistence type="inferred from homology"/>
<dbReference type="STRING" id="81972.D7MTN9"/>
<dbReference type="GO" id="GO:0005634">
    <property type="term" value="C:nucleus"/>
    <property type="evidence" value="ECO:0007669"/>
    <property type="project" value="UniProtKB-SubCell"/>
</dbReference>
<dbReference type="GO" id="GO:0003700">
    <property type="term" value="F:DNA-binding transcription factor activity"/>
    <property type="evidence" value="ECO:0007669"/>
    <property type="project" value="InterPro"/>
</dbReference>
<keyword evidence="12" id="KW-1185">Reference proteome</keyword>
<dbReference type="AlphaFoldDB" id="D7MTN9"/>
<keyword evidence="5" id="KW-0346">Stress response</keyword>
<dbReference type="InterPro" id="IPR000232">
    <property type="entry name" value="HSF_DNA-bd"/>
</dbReference>
<feature type="domain" description="HSF-type DNA-binding" evidence="10">
    <location>
        <begin position="101"/>
        <end position="125"/>
    </location>
</feature>
<evidence type="ECO:0000313" key="11">
    <source>
        <dbReference type="EMBL" id="EFH40559.1"/>
    </source>
</evidence>
<dbReference type="Gene3D" id="1.10.10.10">
    <property type="entry name" value="Winged helix-like DNA-binding domain superfamily/Winged helix DNA-binding domain"/>
    <property type="match status" value="1"/>
</dbReference>
<dbReference type="PANTHER" id="PTHR10015">
    <property type="entry name" value="HEAT SHOCK TRANSCRIPTION FACTOR"/>
    <property type="match status" value="1"/>
</dbReference>
<dbReference type="FunFam" id="1.10.10.10:FF:000037">
    <property type="entry name" value="Heat stress transcription factor B-4"/>
    <property type="match status" value="1"/>
</dbReference>
<name>D7MTN9_ARALL</name>
<reference evidence="12" key="1">
    <citation type="journal article" date="2011" name="Nat. Genet.">
        <title>The Arabidopsis lyrata genome sequence and the basis of rapid genome size change.</title>
        <authorList>
            <person name="Hu T.T."/>
            <person name="Pattyn P."/>
            <person name="Bakker E.G."/>
            <person name="Cao J."/>
            <person name="Cheng J.-F."/>
            <person name="Clark R.M."/>
            <person name="Fahlgren N."/>
            <person name="Fawcett J.A."/>
            <person name="Grimwood J."/>
            <person name="Gundlach H."/>
            <person name="Haberer G."/>
            <person name="Hollister J.D."/>
            <person name="Ossowski S."/>
            <person name="Ottilar R.P."/>
            <person name="Salamov A.A."/>
            <person name="Schneeberger K."/>
            <person name="Spannagl M."/>
            <person name="Wang X."/>
            <person name="Yang L."/>
            <person name="Nasrallah M.E."/>
            <person name="Bergelson J."/>
            <person name="Carrington J.C."/>
            <person name="Gaut B.S."/>
            <person name="Schmutz J."/>
            <person name="Mayer K.F.X."/>
            <person name="Van de Peer Y."/>
            <person name="Grigoriev I.V."/>
            <person name="Nordborg M."/>
            <person name="Weigel D."/>
            <person name="Guo Y.-L."/>
        </authorList>
    </citation>
    <scope>NUCLEOTIDE SEQUENCE [LARGE SCALE GENOMIC DNA]</scope>
    <source>
        <strain evidence="12">cv. MN47</strain>
    </source>
</reference>
<evidence type="ECO:0000313" key="12">
    <source>
        <dbReference type="Proteomes" id="UP000008694"/>
    </source>
</evidence>
<protein>
    <recommendedName>
        <fullName evidence="10">HSF-type DNA-binding domain-containing protein</fullName>
    </recommendedName>
</protein>
<dbReference type="GO" id="GO:0006357">
    <property type="term" value="P:regulation of transcription by RNA polymerase II"/>
    <property type="evidence" value="ECO:0007669"/>
    <property type="project" value="TreeGrafter"/>
</dbReference>
<keyword evidence="6" id="KW-0238">DNA-binding</keyword>
<dbReference type="PANTHER" id="PTHR10015:SF298">
    <property type="entry name" value="HEAT STRESS TRANSCRIPTION FACTOR A-9"/>
    <property type="match status" value="1"/>
</dbReference>
<dbReference type="Gramene" id="fgenesh2_kg.8__1300__AT5G54070.1">
    <property type="protein sequence ID" value="fgenesh2_kg.8__1300__AT5G54070.1"/>
    <property type="gene ID" value="fgenesh2_kg.8__1300__AT5G54070.1"/>
</dbReference>
<dbReference type="eggNOG" id="KOG0627">
    <property type="taxonomic scope" value="Eukaryota"/>
</dbReference>
<evidence type="ECO:0000259" key="10">
    <source>
        <dbReference type="PROSITE" id="PS00434"/>
    </source>
</evidence>
<dbReference type="EMBL" id="GL348720">
    <property type="protein sequence ID" value="EFH40559.1"/>
    <property type="molecule type" value="Genomic_DNA"/>
</dbReference>
<dbReference type="Pfam" id="PF00447">
    <property type="entry name" value="HSF_DNA-bind"/>
    <property type="match status" value="1"/>
</dbReference>
<comment type="subunit">
    <text evidence="2">Homotrimer.</text>
</comment>
<evidence type="ECO:0000256" key="1">
    <source>
        <dbReference type="ARBA" id="ARBA00004123"/>
    </source>
</evidence>
<evidence type="ECO:0000256" key="6">
    <source>
        <dbReference type="ARBA" id="ARBA00023125"/>
    </source>
</evidence>
<dbReference type="InterPro" id="IPR036390">
    <property type="entry name" value="WH_DNA-bd_sf"/>
</dbReference>
<gene>
    <name evidence="11" type="ORF">ARALYDRAFT_495484</name>
</gene>
<evidence type="ECO:0000256" key="2">
    <source>
        <dbReference type="ARBA" id="ARBA00011233"/>
    </source>
</evidence>
<keyword evidence="3" id="KW-0597">Phosphoprotein</keyword>
<accession>D7MTN9</accession>
<evidence type="ECO:0000256" key="9">
    <source>
        <dbReference type="RuleBase" id="RU004020"/>
    </source>
</evidence>
<dbReference type="Proteomes" id="UP000008694">
    <property type="component" value="Unassembled WGS sequence"/>
</dbReference>
<comment type="subcellular location">
    <subcellularLocation>
        <location evidence="1">Nucleus</location>
    </subcellularLocation>
</comment>
<dbReference type="GO" id="GO:0000978">
    <property type="term" value="F:RNA polymerase II cis-regulatory region sequence-specific DNA binding"/>
    <property type="evidence" value="ECO:0007669"/>
    <property type="project" value="TreeGrafter"/>
</dbReference>
<evidence type="ECO:0000256" key="7">
    <source>
        <dbReference type="ARBA" id="ARBA00023163"/>
    </source>
</evidence>
<dbReference type="OrthoDB" id="60033at2759"/>
<keyword evidence="4" id="KW-0805">Transcription regulation</keyword>
<dbReference type="PROSITE" id="PS00434">
    <property type="entry name" value="HSF_DOMAIN"/>
    <property type="match status" value="1"/>
</dbReference>